<evidence type="ECO:0000256" key="3">
    <source>
        <dbReference type="ARBA" id="ARBA00022801"/>
    </source>
</evidence>
<evidence type="ECO:0000313" key="7">
    <source>
        <dbReference type="Proteomes" id="UP001293718"/>
    </source>
</evidence>
<name>A0ABU5IDX1_9BURK</name>
<sequence length="361" mass="36487">MNGRRSNRTPLYSHSSRVRPPAADSPQPAPAAGPAAKPALAAHGAAAAGRSTAAASTTSAAVPPKRRLALPAWGWALAGALFVGGPLLAWEASRPAPQVITQKHIDLAVKKALETQPLPSPAAKAYEKIRGSVVRVVGLDDDGPVADASGPGSSNGNGNNGVVKPDAGGKKAVAGDAPAHGGHEVGVGSGVVIVDSGLILTNLHVVSGARRVQVVFSDGLESEATVVNVMPENDLAVLRAQRIPDDLQAATLRSTADLHPGERVTAVGFPFGIGPTVSSGVVSGLKREFRSPEGKQVLSNLIQFDAMANPGSSGGPLVTDDGEVVGIVTAILNPVQQRFFVGIGFAVPIENAAGGAGLPPF</sequence>
<keyword evidence="5" id="KW-0812">Transmembrane</keyword>
<dbReference type="PANTHER" id="PTHR43343">
    <property type="entry name" value="PEPTIDASE S12"/>
    <property type="match status" value="1"/>
</dbReference>
<comment type="caution">
    <text evidence="6">The sequence shown here is derived from an EMBL/GenBank/DDBJ whole genome shotgun (WGS) entry which is preliminary data.</text>
</comment>
<gene>
    <name evidence="6" type="ORF">SM757_12130</name>
</gene>
<dbReference type="RefSeq" id="WP_322465641.1">
    <property type="nucleotide sequence ID" value="NZ_JAXOJX010000016.1"/>
</dbReference>
<dbReference type="InterPro" id="IPR043504">
    <property type="entry name" value="Peptidase_S1_PA_chymotrypsin"/>
</dbReference>
<dbReference type="Gene3D" id="2.40.10.10">
    <property type="entry name" value="Trypsin-like serine proteases"/>
    <property type="match status" value="2"/>
</dbReference>
<evidence type="ECO:0000256" key="5">
    <source>
        <dbReference type="SAM" id="Phobius"/>
    </source>
</evidence>
<keyword evidence="7" id="KW-1185">Reference proteome</keyword>
<evidence type="ECO:0000256" key="2">
    <source>
        <dbReference type="ARBA" id="ARBA00022670"/>
    </source>
</evidence>
<keyword evidence="2" id="KW-0645">Protease</keyword>
<evidence type="ECO:0000256" key="4">
    <source>
        <dbReference type="SAM" id="MobiDB-lite"/>
    </source>
</evidence>
<dbReference type="InterPro" id="IPR051201">
    <property type="entry name" value="Chloro_Bact_Ser_Proteases"/>
</dbReference>
<feature type="compositionally biased region" description="Low complexity" evidence="4">
    <location>
        <begin position="20"/>
        <end position="44"/>
    </location>
</feature>
<dbReference type="PANTHER" id="PTHR43343:SF3">
    <property type="entry name" value="PROTEASE DO-LIKE 8, CHLOROPLASTIC"/>
    <property type="match status" value="1"/>
</dbReference>
<keyword evidence="3" id="KW-0378">Hydrolase</keyword>
<proteinExistence type="inferred from homology"/>
<dbReference type="SUPFAM" id="SSF50494">
    <property type="entry name" value="Trypsin-like serine proteases"/>
    <property type="match status" value="1"/>
</dbReference>
<dbReference type="EMBL" id="JAXOJX010000016">
    <property type="protein sequence ID" value="MDZ5457318.1"/>
    <property type="molecule type" value="Genomic_DNA"/>
</dbReference>
<dbReference type="Proteomes" id="UP001293718">
    <property type="component" value="Unassembled WGS sequence"/>
</dbReference>
<feature type="region of interest" description="Disordered" evidence="4">
    <location>
        <begin position="1"/>
        <end position="44"/>
    </location>
</feature>
<feature type="compositionally biased region" description="Low complexity" evidence="4">
    <location>
        <begin position="160"/>
        <end position="179"/>
    </location>
</feature>
<feature type="region of interest" description="Disordered" evidence="4">
    <location>
        <begin position="142"/>
        <end position="181"/>
    </location>
</feature>
<dbReference type="PRINTS" id="PR00834">
    <property type="entry name" value="PROTEASES2C"/>
</dbReference>
<dbReference type="InterPro" id="IPR009003">
    <property type="entry name" value="Peptidase_S1_PA"/>
</dbReference>
<organism evidence="6 7">
    <name type="scientific">Azohydromonas lata</name>
    <dbReference type="NCBI Taxonomy" id="45677"/>
    <lineage>
        <taxon>Bacteria</taxon>
        <taxon>Pseudomonadati</taxon>
        <taxon>Pseudomonadota</taxon>
        <taxon>Betaproteobacteria</taxon>
        <taxon>Burkholderiales</taxon>
        <taxon>Sphaerotilaceae</taxon>
        <taxon>Azohydromonas</taxon>
    </lineage>
</organism>
<dbReference type="InterPro" id="IPR001940">
    <property type="entry name" value="Peptidase_S1C"/>
</dbReference>
<keyword evidence="5" id="KW-0472">Membrane</keyword>
<dbReference type="Pfam" id="PF13365">
    <property type="entry name" value="Trypsin_2"/>
    <property type="match status" value="1"/>
</dbReference>
<protein>
    <submittedName>
        <fullName evidence="6">Trypsin-like peptidase domain-containing protein</fullName>
    </submittedName>
</protein>
<evidence type="ECO:0000256" key="1">
    <source>
        <dbReference type="ARBA" id="ARBA00010541"/>
    </source>
</evidence>
<reference evidence="6 7" key="1">
    <citation type="submission" date="2023-11" db="EMBL/GenBank/DDBJ databases">
        <title>Draft genome of Azohydromonas lata strain H1 (DSM1123), a polyhydroxyalkanoate producer.</title>
        <authorList>
            <person name="Traversa D."/>
            <person name="D'Addabbo P."/>
            <person name="Pazzani C."/>
            <person name="Manzari C."/>
            <person name="Chiara M."/>
            <person name="Scrascia M."/>
        </authorList>
    </citation>
    <scope>NUCLEOTIDE SEQUENCE [LARGE SCALE GENOMIC DNA]</scope>
    <source>
        <strain evidence="6 7">H1</strain>
    </source>
</reference>
<accession>A0ABU5IDX1</accession>
<keyword evidence="5" id="KW-1133">Transmembrane helix</keyword>
<comment type="similarity">
    <text evidence="1">Belongs to the peptidase S1C family.</text>
</comment>
<evidence type="ECO:0000313" key="6">
    <source>
        <dbReference type="EMBL" id="MDZ5457318.1"/>
    </source>
</evidence>
<feature type="transmembrane region" description="Helical" evidence="5">
    <location>
        <begin position="72"/>
        <end position="90"/>
    </location>
</feature>